<dbReference type="HOGENOM" id="CLU_247216_0_0_1"/>
<feature type="compositionally biased region" description="Polar residues" evidence="1">
    <location>
        <begin position="797"/>
        <end position="815"/>
    </location>
</feature>
<evidence type="ECO:0000256" key="2">
    <source>
        <dbReference type="SAM" id="SignalP"/>
    </source>
</evidence>
<feature type="compositionally biased region" description="Polar residues" evidence="1">
    <location>
        <begin position="910"/>
        <end position="928"/>
    </location>
</feature>
<feature type="region of interest" description="Disordered" evidence="1">
    <location>
        <begin position="1344"/>
        <end position="1380"/>
    </location>
</feature>
<feature type="domain" description="PDZ" evidence="3">
    <location>
        <begin position="228"/>
        <end position="288"/>
    </location>
</feature>
<dbReference type="InterPro" id="IPR001478">
    <property type="entry name" value="PDZ"/>
</dbReference>
<dbReference type="RefSeq" id="XP_002110507.1">
    <property type="nucleotide sequence ID" value="XM_002110471.1"/>
</dbReference>
<protein>
    <recommendedName>
        <fullName evidence="3">PDZ domain-containing protein</fullName>
    </recommendedName>
</protein>
<dbReference type="CDD" id="cd00136">
    <property type="entry name" value="PDZ_canonical"/>
    <property type="match status" value="2"/>
</dbReference>
<feature type="compositionally biased region" description="Basic and acidic residues" evidence="1">
    <location>
        <begin position="572"/>
        <end position="588"/>
    </location>
</feature>
<evidence type="ECO:0000256" key="1">
    <source>
        <dbReference type="SAM" id="MobiDB-lite"/>
    </source>
</evidence>
<gene>
    <name evidence="4" type="ORF">TRIADDRAFT_54587</name>
</gene>
<feature type="region of interest" description="Disordered" evidence="1">
    <location>
        <begin position="388"/>
        <end position="419"/>
    </location>
</feature>
<dbReference type="PANTHER" id="PTHR19964:SF92">
    <property type="entry name" value="PATJ HOMOLOG"/>
    <property type="match status" value="1"/>
</dbReference>
<dbReference type="STRING" id="10228.B3RSG4"/>
<feature type="domain" description="PDZ" evidence="3">
    <location>
        <begin position="982"/>
        <end position="1051"/>
    </location>
</feature>
<feature type="region of interest" description="Disordered" evidence="1">
    <location>
        <begin position="1231"/>
        <end position="1259"/>
    </location>
</feature>
<dbReference type="PANTHER" id="PTHR19964">
    <property type="entry name" value="MULTIPLE PDZ DOMAIN PROTEIN"/>
    <property type="match status" value="1"/>
</dbReference>
<dbReference type="OrthoDB" id="6264899at2759"/>
<feature type="compositionally biased region" description="Basic and acidic residues" evidence="1">
    <location>
        <begin position="773"/>
        <end position="786"/>
    </location>
</feature>
<feature type="compositionally biased region" description="Polar residues" evidence="1">
    <location>
        <begin position="1231"/>
        <end position="1240"/>
    </location>
</feature>
<feature type="domain" description="PDZ" evidence="3">
    <location>
        <begin position="1104"/>
        <end position="1188"/>
    </location>
</feature>
<feature type="compositionally biased region" description="Low complexity" evidence="1">
    <location>
        <begin position="1352"/>
        <end position="1361"/>
    </location>
</feature>
<dbReference type="GO" id="GO:0045197">
    <property type="term" value="P:establishment or maintenance of epithelial cell apical/basal polarity"/>
    <property type="evidence" value="ECO:0000318"/>
    <property type="project" value="GO_Central"/>
</dbReference>
<feature type="region of interest" description="Disordered" evidence="1">
    <location>
        <begin position="900"/>
        <end position="935"/>
    </location>
</feature>
<dbReference type="InParanoid" id="B3RSG4"/>
<dbReference type="PhylomeDB" id="B3RSG4"/>
<evidence type="ECO:0000259" key="3">
    <source>
        <dbReference type="PROSITE" id="PS50106"/>
    </source>
</evidence>
<dbReference type="KEGG" id="tad:TRIADDRAFT_54587"/>
<dbReference type="SMART" id="SM00228">
    <property type="entry name" value="PDZ"/>
    <property type="match status" value="7"/>
</dbReference>
<feature type="region of interest" description="Disordered" evidence="1">
    <location>
        <begin position="572"/>
        <end position="616"/>
    </location>
</feature>
<dbReference type="GO" id="GO:0016323">
    <property type="term" value="C:basolateral plasma membrane"/>
    <property type="evidence" value="ECO:0000318"/>
    <property type="project" value="GO_Central"/>
</dbReference>
<dbReference type="Pfam" id="PF00595">
    <property type="entry name" value="PDZ"/>
    <property type="match status" value="6"/>
</dbReference>
<evidence type="ECO:0000313" key="4">
    <source>
        <dbReference type="EMBL" id="EDV26511.1"/>
    </source>
</evidence>
<feature type="compositionally biased region" description="Polar residues" evidence="1">
    <location>
        <begin position="388"/>
        <end position="414"/>
    </location>
</feature>
<sequence length="1532" mass="167363">MALSSDRAQITLFLLAQLRPVVAENLQSYGTDYLDNVDISIKSLASYLQSIGFNQKDQLDYNRLITYGFLPTKIPKLSDLDFAVDIAIVYIQKCQHHLIQPFNLACTPETSVDGITRKYYVKQINDINLQGQLYLEDEVLAINGHAICHILPSKAIWFINNSLRYGITTLTVARPFSANSIQTNLDTMVGLAYSIVHSNSLNSCIGRLQEELLSQSSVKTKTTWSIEKMHIMVDSDGLGITLYTDDIRPGIYIATIQGAAAKDGRLKEHDRLLAINGKCLLALTHDEAHACVQQGAQENNGSVMQLIIASQKTVIDEEPYANVKNGRIVLPDKQKPSLLHNENILNETINVDQDDYIYHNNDINDDTSIGQLPTFALEVIQDSFQTQSSEIQNANSAASDGNDSTEPSNIQAGNQDDMPQVPVQIITSSSDLEAIPSISPIQDQIGDQKEIIDDAEYVIEEVILQKVENVSLGIGVGLLADLDANEKGKYNQGIFIQHLKKGSQGMECGKLHRGDQIVEVNGTSLIGVTLSQAYGILGQLKPGNVVMITRHHQDPKISEQFMDKTLKALESKGKSGWRLSEDEKEPHRLNRSSSYRDVSNTDADEPQSRSRTHTLSIVSRSPVAIAKNFLRPKPLEPLNSNEISSPDVDTLLVNSESSKDHLIEVVQLRNDVAETIGMQLHVRNESVNTFNADGESVVKTYNRVFIASVAKDGAAARAIGGSGSLRADDEILEVDGKVLKDLSPESLQATFREMPSVVSMKIKRMLALSNKQDPLRRSVKPPEKPNRNSMIFDDGQLQLSDSGTNRTRGSSSINIPNVIESLEEVSQVTDLTTPDHIQSHNDDSTASPSSVILDGTLGSRYDDNLDMITGQEHNERADSQLISDPVRNGLLEQVINDKAISPGRDHQSDDQLLNNQATPGALSTSTGAETKKKRKGKFWRRKSAADIKVSVDNEDVSIFIGNDQYRLLSSIPRGRKIDEPYHIILQKTRSKGLGLKLELDLASQSFKIVKYRSTGTINKKEDLTVGDLALNINNQNLVGKTSSEIERILKSLPYGPVTIVAETAHSWAKRAADLMRLSTSMLNAPSSSAIETPKSGSEELTVLSVQIDKSDAAIFGVTVEEGYHMDTSYIYIKDIEPGSPAGCSNKFLLGDRIISINNQSTVGVSAEEAEVILASSSGIIDMVIHRLPRSKSITDSAGTGISRDVIKVEDIQLEQKDSPDGNINVQESMQQALQHAQSHNDQSKDEETKPDGFKSLLNPGDTYHRVKIRREGNTYGFSVASRISDRAVIVRKVTPGSLLDQTGNVKFGDRILAVDGIKITEGSDQTVQILKSSTKAVELHIARPAMTGHKASSSSSFAISQSRRRKSSGNSYTGSIELKPDGQKALNNSISRSIVTPQERDKQKLLNNVESAVTNPQVDQQISLSNPNSVASVPQIDTLSHCKVVKINKTAAGLGFSVGVIGKGCDSTVVIKSILPYGAASQSGNIESGDDLLEVNGLPMQGLPYNEVTNVLKSTPPGVVVLKIRHTNNEAI</sequence>
<dbReference type="EMBL" id="DS985243">
    <property type="protein sequence ID" value="EDV26511.1"/>
    <property type="molecule type" value="Genomic_DNA"/>
</dbReference>
<dbReference type="GO" id="GO:0097120">
    <property type="term" value="P:receptor localization to synapse"/>
    <property type="evidence" value="ECO:0000318"/>
    <property type="project" value="GO_Central"/>
</dbReference>
<feature type="domain" description="PDZ" evidence="3">
    <location>
        <begin position="665"/>
        <end position="766"/>
    </location>
</feature>
<accession>B3RSG4</accession>
<dbReference type="Gene3D" id="2.30.42.10">
    <property type="match status" value="7"/>
</dbReference>
<dbReference type="Proteomes" id="UP000009022">
    <property type="component" value="Unassembled WGS sequence"/>
</dbReference>
<feature type="domain" description="PDZ" evidence="3">
    <location>
        <begin position="1265"/>
        <end position="1345"/>
    </location>
</feature>
<dbReference type="GO" id="GO:0098609">
    <property type="term" value="P:cell-cell adhesion"/>
    <property type="evidence" value="ECO:0000318"/>
    <property type="project" value="GO_Central"/>
</dbReference>
<dbReference type="PROSITE" id="PS50106">
    <property type="entry name" value="PDZ"/>
    <property type="match status" value="7"/>
</dbReference>
<feature type="signal peptide" evidence="2">
    <location>
        <begin position="1"/>
        <end position="23"/>
    </location>
</feature>
<dbReference type="InterPro" id="IPR051342">
    <property type="entry name" value="PDZ_scaffold"/>
</dbReference>
<feature type="region of interest" description="Disordered" evidence="1">
    <location>
        <begin position="834"/>
        <end position="855"/>
    </location>
</feature>
<dbReference type="SUPFAM" id="SSF50156">
    <property type="entry name" value="PDZ domain-like"/>
    <property type="match status" value="7"/>
</dbReference>
<feature type="chain" id="PRO_5002796892" description="PDZ domain-containing protein" evidence="2">
    <location>
        <begin position="24"/>
        <end position="1532"/>
    </location>
</feature>
<dbReference type="GO" id="GO:0043113">
    <property type="term" value="P:receptor clustering"/>
    <property type="evidence" value="ECO:0000318"/>
    <property type="project" value="GO_Central"/>
</dbReference>
<keyword evidence="5" id="KW-1185">Reference proteome</keyword>
<reference evidence="4 5" key="1">
    <citation type="journal article" date="2008" name="Nature">
        <title>The Trichoplax genome and the nature of placozoans.</title>
        <authorList>
            <person name="Srivastava M."/>
            <person name="Begovic E."/>
            <person name="Chapman J."/>
            <person name="Putnam N.H."/>
            <person name="Hellsten U."/>
            <person name="Kawashima T."/>
            <person name="Kuo A."/>
            <person name="Mitros T."/>
            <person name="Salamov A."/>
            <person name="Carpenter M.L."/>
            <person name="Signorovitch A.Y."/>
            <person name="Moreno M.A."/>
            <person name="Kamm K."/>
            <person name="Grimwood J."/>
            <person name="Schmutz J."/>
            <person name="Shapiro H."/>
            <person name="Grigoriev I.V."/>
            <person name="Buss L.W."/>
            <person name="Schierwater B."/>
            <person name="Dellaporta S.L."/>
            <person name="Rokhsar D.S."/>
        </authorList>
    </citation>
    <scope>NUCLEOTIDE SEQUENCE [LARGE SCALE GENOMIC DNA]</scope>
    <source>
        <strain evidence="4 5">Grell-BS-1999</strain>
    </source>
</reference>
<evidence type="ECO:0000313" key="5">
    <source>
        <dbReference type="Proteomes" id="UP000009022"/>
    </source>
</evidence>
<dbReference type="GO" id="GO:0019901">
    <property type="term" value="F:protein kinase binding"/>
    <property type="evidence" value="ECO:0000318"/>
    <property type="project" value="GO_Central"/>
</dbReference>
<feature type="region of interest" description="Disordered" evidence="1">
    <location>
        <begin position="771"/>
        <end position="818"/>
    </location>
</feature>
<dbReference type="eggNOG" id="KOG3528">
    <property type="taxonomic scope" value="Eukaryota"/>
</dbReference>
<feature type="compositionally biased region" description="Basic and acidic residues" evidence="1">
    <location>
        <begin position="1241"/>
        <end position="1252"/>
    </location>
</feature>
<feature type="domain" description="PDZ" evidence="3">
    <location>
        <begin position="461"/>
        <end position="552"/>
    </location>
</feature>
<feature type="compositionally biased region" description="Polar residues" evidence="1">
    <location>
        <begin position="591"/>
        <end position="601"/>
    </location>
</feature>
<dbReference type="GO" id="GO:0030054">
    <property type="term" value="C:cell junction"/>
    <property type="evidence" value="ECO:0000318"/>
    <property type="project" value="GO_Central"/>
</dbReference>
<organism evidence="4 5">
    <name type="scientific">Trichoplax adhaerens</name>
    <name type="common">Trichoplax reptans</name>
    <dbReference type="NCBI Taxonomy" id="10228"/>
    <lineage>
        <taxon>Eukaryota</taxon>
        <taxon>Metazoa</taxon>
        <taxon>Placozoa</taxon>
        <taxon>Uniplacotomia</taxon>
        <taxon>Trichoplacea</taxon>
        <taxon>Trichoplacidae</taxon>
        <taxon>Trichoplax</taxon>
    </lineage>
</organism>
<dbReference type="GeneID" id="6751722"/>
<name>B3RSG4_TRIAD</name>
<dbReference type="CTD" id="6751722"/>
<proteinExistence type="predicted"/>
<dbReference type="InterPro" id="IPR036034">
    <property type="entry name" value="PDZ_sf"/>
</dbReference>
<feature type="domain" description="PDZ" evidence="3">
    <location>
        <begin position="1444"/>
        <end position="1527"/>
    </location>
</feature>
<keyword evidence="2" id="KW-0732">Signal</keyword>